<evidence type="ECO:0000313" key="2">
    <source>
        <dbReference type="Proteomes" id="UP001195483"/>
    </source>
</evidence>
<accession>A0AAE0VFC2</accession>
<reference evidence="1" key="3">
    <citation type="submission" date="2023-05" db="EMBL/GenBank/DDBJ databases">
        <authorList>
            <person name="Smith C.H."/>
        </authorList>
    </citation>
    <scope>NUCLEOTIDE SEQUENCE</scope>
    <source>
        <strain evidence="1">CHS0354</strain>
        <tissue evidence="1">Mantle</tissue>
    </source>
</reference>
<sequence>MCVLKGRNANPSCIKVRQMKDDSLAFATHFYEHCHNVLSTSSVMKITSETATDKSIELDLARNARIDKGPREKGKYIHVYKCKGDSWRTAQSEFKGRNTDVSVTLPSRKESFM</sequence>
<dbReference type="AlphaFoldDB" id="A0AAE0VFC2"/>
<reference evidence="1" key="2">
    <citation type="journal article" date="2021" name="Genome Biol. Evol.">
        <title>Developing a high-quality reference genome for a parasitic bivalve with doubly uniparental inheritance (Bivalvia: Unionida).</title>
        <authorList>
            <person name="Smith C.H."/>
        </authorList>
    </citation>
    <scope>NUCLEOTIDE SEQUENCE</scope>
    <source>
        <strain evidence="1">CHS0354</strain>
        <tissue evidence="1">Mantle</tissue>
    </source>
</reference>
<dbReference type="Proteomes" id="UP001195483">
    <property type="component" value="Unassembled WGS sequence"/>
</dbReference>
<dbReference type="EMBL" id="JAEAOA010001402">
    <property type="protein sequence ID" value="KAK3576628.1"/>
    <property type="molecule type" value="Genomic_DNA"/>
</dbReference>
<gene>
    <name evidence="1" type="ORF">CHS0354_023146</name>
</gene>
<keyword evidence="2" id="KW-1185">Reference proteome</keyword>
<organism evidence="1 2">
    <name type="scientific">Potamilus streckersoni</name>
    <dbReference type="NCBI Taxonomy" id="2493646"/>
    <lineage>
        <taxon>Eukaryota</taxon>
        <taxon>Metazoa</taxon>
        <taxon>Spiralia</taxon>
        <taxon>Lophotrochozoa</taxon>
        <taxon>Mollusca</taxon>
        <taxon>Bivalvia</taxon>
        <taxon>Autobranchia</taxon>
        <taxon>Heteroconchia</taxon>
        <taxon>Palaeoheterodonta</taxon>
        <taxon>Unionida</taxon>
        <taxon>Unionoidea</taxon>
        <taxon>Unionidae</taxon>
        <taxon>Ambleminae</taxon>
        <taxon>Lampsilini</taxon>
        <taxon>Potamilus</taxon>
    </lineage>
</organism>
<evidence type="ECO:0000313" key="1">
    <source>
        <dbReference type="EMBL" id="KAK3576628.1"/>
    </source>
</evidence>
<protein>
    <submittedName>
        <fullName evidence="1">Uncharacterized protein</fullName>
    </submittedName>
</protein>
<comment type="caution">
    <text evidence="1">The sequence shown here is derived from an EMBL/GenBank/DDBJ whole genome shotgun (WGS) entry which is preliminary data.</text>
</comment>
<reference evidence="1" key="1">
    <citation type="journal article" date="2021" name="Genome Biol. Evol.">
        <title>A High-Quality Reference Genome for a Parasitic Bivalve with Doubly Uniparental Inheritance (Bivalvia: Unionida).</title>
        <authorList>
            <person name="Smith C.H."/>
        </authorList>
    </citation>
    <scope>NUCLEOTIDE SEQUENCE</scope>
    <source>
        <strain evidence="1">CHS0354</strain>
    </source>
</reference>
<name>A0AAE0VFC2_9BIVA</name>
<proteinExistence type="predicted"/>